<dbReference type="Proteomes" id="UP000481861">
    <property type="component" value="Unassembled WGS sequence"/>
</dbReference>
<evidence type="ECO:0000256" key="1">
    <source>
        <dbReference type="SAM" id="MobiDB-lite"/>
    </source>
</evidence>
<accession>A0A7C8M205</accession>
<sequence>MIPLGRSGSTSVLSPAAQLARSPRPPRARKMQAPEPTTAKPNNTVLTRCSTAALGLCHPRRDVGLATILWSNTTVRYAYKSLMRKVVTEGMDFAKQPAYLRVSGLFILRLSPLRRSREPATSPASATSSTIHLLGSLLRQLMRNWYNATTRWTLMGYTATHVQSRPDSLHIYVRRVPPPDVRDTGCLCLRFRSSMDAMRMLSATTSGADGAVLSVDGEIIGDIGAMLVVDGGDAGYGPV</sequence>
<organism evidence="2 3">
    <name type="scientific">Massariosphaeria phaeospora</name>
    <dbReference type="NCBI Taxonomy" id="100035"/>
    <lineage>
        <taxon>Eukaryota</taxon>
        <taxon>Fungi</taxon>
        <taxon>Dikarya</taxon>
        <taxon>Ascomycota</taxon>
        <taxon>Pezizomycotina</taxon>
        <taxon>Dothideomycetes</taxon>
        <taxon>Pleosporomycetidae</taxon>
        <taxon>Pleosporales</taxon>
        <taxon>Pleosporales incertae sedis</taxon>
        <taxon>Massariosphaeria</taxon>
    </lineage>
</organism>
<protein>
    <submittedName>
        <fullName evidence="2">Uncharacterized protein</fullName>
    </submittedName>
</protein>
<feature type="region of interest" description="Disordered" evidence="1">
    <location>
        <begin position="1"/>
        <end position="43"/>
    </location>
</feature>
<name>A0A7C8M205_9PLEO</name>
<evidence type="ECO:0000313" key="3">
    <source>
        <dbReference type="Proteomes" id="UP000481861"/>
    </source>
</evidence>
<comment type="caution">
    <text evidence="2">The sequence shown here is derived from an EMBL/GenBank/DDBJ whole genome shotgun (WGS) entry which is preliminary data.</text>
</comment>
<keyword evidence="3" id="KW-1185">Reference proteome</keyword>
<reference evidence="2 3" key="1">
    <citation type="submission" date="2020-01" db="EMBL/GenBank/DDBJ databases">
        <authorList>
            <consortium name="DOE Joint Genome Institute"/>
            <person name="Haridas S."/>
            <person name="Albert R."/>
            <person name="Binder M."/>
            <person name="Bloem J."/>
            <person name="Labutti K."/>
            <person name="Salamov A."/>
            <person name="Andreopoulos B."/>
            <person name="Baker S.E."/>
            <person name="Barry K."/>
            <person name="Bills G."/>
            <person name="Bluhm B.H."/>
            <person name="Cannon C."/>
            <person name="Castanera R."/>
            <person name="Culley D.E."/>
            <person name="Daum C."/>
            <person name="Ezra D."/>
            <person name="Gonzalez J.B."/>
            <person name="Henrissat B."/>
            <person name="Kuo A."/>
            <person name="Liang C."/>
            <person name="Lipzen A."/>
            <person name="Lutzoni F."/>
            <person name="Magnuson J."/>
            <person name="Mondo S."/>
            <person name="Nolan M."/>
            <person name="Ohm R."/>
            <person name="Pangilinan J."/>
            <person name="Park H.-J.H."/>
            <person name="Ramirez L."/>
            <person name="Alfaro M."/>
            <person name="Sun H."/>
            <person name="Tritt A."/>
            <person name="Yoshinaga Y."/>
            <person name="Zwiers L.-H.L."/>
            <person name="Turgeon B.G."/>
            <person name="Goodwin S.B."/>
            <person name="Spatafora J.W."/>
            <person name="Crous P.W."/>
            <person name="Grigoriev I.V."/>
        </authorList>
    </citation>
    <scope>NUCLEOTIDE SEQUENCE [LARGE SCALE GENOMIC DNA]</scope>
    <source>
        <strain evidence="2 3">CBS 611.86</strain>
    </source>
</reference>
<dbReference type="EMBL" id="JAADJZ010000035">
    <property type="protein sequence ID" value="KAF2865195.1"/>
    <property type="molecule type" value="Genomic_DNA"/>
</dbReference>
<evidence type="ECO:0000313" key="2">
    <source>
        <dbReference type="EMBL" id="KAF2865195.1"/>
    </source>
</evidence>
<dbReference type="AlphaFoldDB" id="A0A7C8M205"/>
<gene>
    <name evidence="2" type="ORF">BDV95DRAFT_259200</name>
</gene>
<proteinExistence type="predicted"/>